<keyword evidence="7" id="KW-0812">Transmembrane</keyword>
<dbReference type="PROSITE" id="PS00463">
    <property type="entry name" value="ZN2_CY6_FUNGAL_1"/>
    <property type="match status" value="1"/>
</dbReference>
<evidence type="ECO:0000256" key="3">
    <source>
        <dbReference type="ARBA" id="ARBA00023125"/>
    </source>
</evidence>
<feature type="transmembrane region" description="Helical" evidence="7">
    <location>
        <begin position="608"/>
        <end position="630"/>
    </location>
</feature>
<dbReference type="PROSITE" id="PS50048">
    <property type="entry name" value="ZN2_CY6_FUNGAL_2"/>
    <property type="match status" value="1"/>
</dbReference>
<reference evidence="9 10" key="1">
    <citation type="submission" date="2016-03" db="EMBL/GenBank/DDBJ databases">
        <title>Comparative genomics of Pseudogymnoascus destructans, the fungus causing white-nose syndrome of bats.</title>
        <authorList>
            <person name="Palmer J.M."/>
            <person name="Drees K.P."/>
            <person name="Foster J.T."/>
            <person name="Lindner D.L."/>
        </authorList>
    </citation>
    <scope>NUCLEOTIDE SEQUENCE [LARGE SCALE GENOMIC DNA]</scope>
    <source>
        <strain evidence="9 10">UAMH 10579</strain>
    </source>
</reference>
<dbReference type="GO" id="GO:0000981">
    <property type="term" value="F:DNA-binding transcription factor activity, RNA polymerase II-specific"/>
    <property type="evidence" value="ECO:0007669"/>
    <property type="project" value="InterPro"/>
</dbReference>
<dbReference type="SMART" id="SM00906">
    <property type="entry name" value="Fungal_trans"/>
    <property type="match status" value="1"/>
</dbReference>
<keyword evidence="10" id="KW-1185">Reference proteome</keyword>
<protein>
    <recommendedName>
        <fullName evidence="8">Zn(2)-C6 fungal-type domain-containing protein</fullName>
    </recommendedName>
</protein>
<evidence type="ECO:0000256" key="4">
    <source>
        <dbReference type="ARBA" id="ARBA00023163"/>
    </source>
</evidence>
<dbReference type="RefSeq" id="XP_059319921.1">
    <property type="nucleotide sequence ID" value="XM_059463462.1"/>
</dbReference>
<evidence type="ECO:0000259" key="8">
    <source>
        <dbReference type="PROSITE" id="PS50048"/>
    </source>
</evidence>
<dbReference type="InterPro" id="IPR001138">
    <property type="entry name" value="Zn2Cys6_DnaBD"/>
</dbReference>
<gene>
    <name evidence="9" type="ORF">VE01_02667</name>
</gene>
<dbReference type="InterPro" id="IPR036864">
    <property type="entry name" value="Zn2-C6_fun-type_DNA-bd_sf"/>
</dbReference>
<evidence type="ECO:0000313" key="9">
    <source>
        <dbReference type="EMBL" id="OBT99192.2"/>
    </source>
</evidence>
<feature type="domain" description="Zn(2)-C6 fungal-type" evidence="8">
    <location>
        <begin position="25"/>
        <end position="55"/>
    </location>
</feature>
<evidence type="ECO:0000256" key="1">
    <source>
        <dbReference type="ARBA" id="ARBA00022723"/>
    </source>
</evidence>
<evidence type="ECO:0000256" key="7">
    <source>
        <dbReference type="SAM" id="Phobius"/>
    </source>
</evidence>
<dbReference type="Proteomes" id="UP000091956">
    <property type="component" value="Unassembled WGS sequence"/>
</dbReference>
<dbReference type="InterPro" id="IPR051127">
    <property type="entry name" value="Fungal_SecMet_Regulators"/>
</dbReference>
<evidence type="ECO:0000256" key="6">
    <source>
        <dbReference type="SAM" id="MobiDB-lite"/>
    </source>
</evidence>
<dbReference type="STRING" id="342668.A0A1B8GTN0"/>
<reference evidence="10" key="2">
    <citation type="journal article" date="2018" name="Nat. Commun.">
        <title>Extreme sensitivity to ultraviolet light in the fungal pathogen causing white-nose syndrome of bats.</title>
        <authorList>
            <person name="Palmer J.M."/>
            <person name="Drees K.P."/>
            <person name="Foster J.T."/>
            <person name="Lindner D.L."/>
        </authorList>
    </citation>
    <scope>NUCLEOTIDE SEQUENCE [LARGE SCALE GENOMIC DNA]</scope>
    <source>
        <strain evidence="10">UAMH 10579</strain>
    </source>
</reference>
<keyword evidence="4" id="KW-0804">Transcription</keyword>
<name>A0A1B8GTN0_9PEZI</name>
<evidence type="ECO:0000256" key="5">
    <source>
        <dbReference type="ARBA" id="ARBA00023242"/>
    </source>
</evidence>
<sequence>MPASWTECEGGAETSGPKRRRISLACSACRARKSRCDGARPKCSACNELSFDCVYIQSASSSNVIVGKEYLTSLEERLKAAEENILSLQTSQSRQQQHLRFEDVDELVPNDAHGGNTNKELLPLTDNTRPADGSEATHVITLEDETNELGTVIFSVEENCGFFGPSSNIALNRHVSRAVLRLSRTHQTFSNTTDNESQRLHAEMGIMSASRPSSPSPRSLRLANSTGDETAVNIYRLPTEERTCELISRYFSDTGLLFPYIHEETFWESYNEMKSSNFTRTRRSWLGLLNIIMALATSTTIDTGSSAEERLRECDIYYQRAMGLCEKQMMRGTSFEIVQFLLVMGQYLQGTQRSVETWSIHGLAVKAAMQLGLHCPKVSGHLSPLMQEYRKRTWYGCVVLDRTLSMTFGRPSAIPGDYVVLDLPCNVGMSNPPGVIAPRTEASLGFFNATITLYMIMWNVIQTAYGSNLGSESNVGVVERITRIFPIEQQLVDWKRRLPPTLALQQAANVAPSPSVMVDSQDFFLEKFRVILTLRHHNLRVLLHRPILVSFLDLAGNNSPQDDPETSRYLEQFGGNSVQICVQSSIEIISLISTIVASTGLRRTWLGAWWFTLYYTFNAALVLFAALLVVQSQHSGSTGGIPLLVSPAEMHRAMLEASVVLRRLDTENRTIKKCAEYVEKLIEIFKTLAATSNSFMPLPLNLDPLSSEKFHFGNNGNETFACLPDPSVSNTSPLGMELGEFILEEDLEFINQLFSLGATTGNTPRSVSRAAPEMAPGLDLRLAAASPTINGE</sequence>
<keyword evidence="2" id="KW-0805">Transcription regulation</keyword>
<dbReference type="SMART" id="SM00066">
    <property type="entry name" value="GAL4"/>
    <property type="match status" value="1"/>
</dbReference>
<dbReference type="GO" id="GO:0000435">
    <property type="term" value="P:positive regulation of transcription from RNA polymerase II promoter by galactose"/>
    <property type="evidence" value="ECO:0007669"/>
    <property type="project" value="TreeGrafter"/>
</dbReference>
<dbReference type="GO" id="GO:0000978">
    <property type="term" value="F:RNA polymerase II cis-regulatory region sequence-specific DNA binding"/>
    <property type="evidence" value="ECO:0007669"/>
    <property type="project" value="TreeGrafter"/>
</dbReference>
<evidence type="ECO:0000256" key="2">
    <source>
        <dbReference type="ARBA" id="ARBA00023015"/>
    </source>
</evidence>
<proteinExistence type="predicted"/>
<dbReference type="EMBL" id="KV460213">
    <property type="protein sequence ID" value="OBT99192.2"/>
    <property type="molecule type" value="Genomic_DNA"/>
</dbReference>
<dbReference type="GeneID" id="28836053"/>
<keyword evidence="7" id="KW-0472">Membrane</keyword>
<keyword evidence="5" id="KW-0539">Nucleus</keyword>
<dbReference type="Pfam" id="PF04082">
    <property type="entry name" value="Fungal_trans"/>
    <property type="match status" value="1"/>
</dbReference>
<dbReference type="Pfam" id="PF00172">
    <property type="entry name" value="Zn_clus"/>
    <property type="match status" value="1"/>
</dbReference>
<dbReference type="GO" id="GO:0005634">
    <property type="term" value="C:nucleus"/>
    <property type="evidence" value="ECO:0007669"/>
    <property type="project" value="TreeGrafter"/>
</dbReference>
<dbReference type="CDD" id="cd00067">
    <property type="entry name" value="GAL4"/>
    <property type="match status" value="1"/>
</dbReference>
<dbReference type="GO" id="GO:0008270">
    <property type="term" value="F:zinc ion binding"/>
    <property type="evidence" value="ECO:0007669"/>
    <property type="project" value="InterPro"/>
</dbReference>
<dbReference type="GO" id="GO:0006351">
    <property type="term" value="P:DNA-templated transcription"/>
    <property type="evidence" value="ECO:0007669"/>
    <property type="project" value="InterPro"/>
</dbReference>
<organism evidence="9 10">
    <name type="scientific">Pseudogymnoascus verrucosus</name>
    <dbReference type="NCBI Taxonomy" id="342668"/>
    <lineage>
        <taxon>Eukaryota</taxon>
        <taxon>Fungi</taxon>
        <taxon>Dikarya</taxon>
        <taxon>Ascomycota</taxon>
        <taxon>Pezizomycotina</taxon>
        <taxon>Leotiomycetes</taxon>
        <taxon>Thelebolales</taxon>
        <taxon>Thelebolaceae</taxon>
        <taxon>Pseudogymnoascus</taxon>
    </lineage>
</organism>
<dbReference type="CDD" id="cd12148">
    <property type="entry name" value="fungal_TF_MHR"/>
    <property type="match status" value="1"/>
</dbReference>
<dbReference type="PANTHER" id="PTHR47424">
    <property type="entry name" value="REGULATORY PROTEIN GAL4"/>
    <property type="match status" value="1"/>
</dbReference>
<keyword evidence="7" id="KW-1133">Transmembrane helix</keyword>
<accession>A0A1B8GTN0</accession>
<dbReference type="PANTHER" id="PTHR47424:SF3">
    <property type="entry name" value="REGULATORY PROTEIN GAL4"/>
    <property type="match status" value="1"/>
</dbReference>
<keyword evidence="3" id="KW-0238">DNA-binding</keyword>
<feature type="region of interest" description="Disordered" evidence="6">
    <location>
        <begin position="108"/>
        <end position="132"/>
    </location>
</feature>
<dbReference type="InterPro" id="IPR007219">
    <property type="entry name" value="XnlR_reg_dom"/>
</dbReference>
<evidence type="ECO:0000313" key="10">
    <source>
        <dbReference type="Proteomes" id="UP000091956"/>
    </source>
</evidence>
<dbReference type="Gene3D" id="4.10.240.10">
    <property type="entry name" value="Zn(2)-C6 fungal-type DNA-binding domain"/>
    <property type="match status" value="1"/>
</dbReference>
<dbReference type="AlphaFoldDB" id="A0A1B8GTN0"/>
<dbReference type="SUPFAM" id="SSF57701">
    <property type="entry name" value="Zn2/Cys6 DNA-binding domain"/>
    <property type="match status" value="1"/>
</dbReference>
<keyword evidence="1" id="KW-0479">Metal-binding</keyword>